<dbReference type="Gene3D" id="1.25.40.10">
    <property type="entry name" value="Tetratricopeptide repeat domain"/>
    <property type="match status" value="1"/>
</dbReference>
<dbReference type="PANTHER" id="PTHR11102:SF160">
    <property type="entry name" value="ERAD-ASSOCIATED E3 UBIQUITIN-PROTEIN LIGASE COMPONENT HRD3"/>
    <property type="match status" value="1"/>
</dbReference>
<dbReference type="InterPro" id="IPR006597">
    <property type="entry name" value="Sel1-like"/>
</dbReference>
<dbReference type="InterPro" id="IPR050767">
    <property type="entry name" value="Sel1_AlgK"/>
</dbReference>
<feature type="region of interest" description="Disordered" evidence="2">
    <location>
        <begin position="662"/>
        <end position="682"/>
    </location>
</feature>
<feature type="domain" description="Peptidoglycan binding-like" evidence="3">
    <location>
        <begin position="1252"/>
        <end position="1303"/>
    </location>
</feature>
<evidence type="ECO:0000313" key="5">
    <source>
        <dbReference type="Proteomes" id="UP000996601"/>
    </source>
</evidence>
<feature type="compositionally biased region" description="Basic and acidic residues" evidence="2">
    <location>
        <begin position="38"/>
        <end position="55"/>
    </location>
</feature>
<dbReference type="InterPro" id="IPR002477">
    <property type="entry name" value="Peptidoglycan-bd-like"/>
</dbReference>
<evidence type="ECO:0000256" key="1">
    <source>
        <dbReference type="SAM" id="Coils"/>
    </source>
</evidence>
<feature type="compositionally biased region" description="Basic and acidic residues" evidence="2">
    <location>
        <begin position="667"/>
        <end position="682"/>
    </location>
</feature>
<feature type="compositionally biased region" description="Low complexity" evidence="2">
    <location>
        <begin position="976"/>
        <end position="990"/>
    </location>
</feature>
<feature type="coiled-coil region" evidence="1">
    <location>
        <begin position="339"/>
        <end position="409"/>
    </location>
</feature>
<dbReference type="PANTHER" id="PTHR11102">
    <property type="entry name" value="SEL-1-LIKE PROTEIN"/>
    <property type="match status" value="1"/>
</dbReference>
<protein>
    <submittedName>
        <fullName evidence="4">SEL1-like repeat protein</fullName>
    </submittedName>
</protein>
<gene>
    <name evidence="4" type="ORF">GB927_015040</name>
</gene>
<dbReference type="InterPro" id="IPR036365">
    <property type="entry name" value="PGBD-like_sf"/>
</dbReference>
<proteinExistence type="predicted"/>
<feature type="compositionally biased region" description="Polar residues" evidence="2">
    <location>
        <begin position="965"/>
        <end position="974"/>
    </location>
</feature>
<dbReference type="Pfam" id="PF08238">
    <property type="entry name" value="Sel1"/>
    <property type="match status" value="4"/>
</dbReference>
<evidence type="ECO:0000256" key="2">
    <source>
        <dbReference type="SAM" id="MobiDB-lite"/>
    </source>
</evidence>
<dbReference type="InterPro" id="IPR011990">
    <property type="entry name" value="TPR-like_helical_dom_sf"/>
</dbReference>
<dbReference type="SUPFAM" id="SSF81901">
    <property type="entry name" value="HCP-like"/>
    <property type="match status" value="1"/>
</dbReference>
<feature type="region of interest" description="Disordered" evidence="2">
    <location>
        <begin position="910"/>
        <end position="1010"/>
    </location>
</feature>
<evidence type="ECO:0000259" key="3">
    <source>
        <dbReference type="Pfam" id="PF01471"/>
    </source>
</evidence>
<name>A0ABT1R872_9HYPH</name>
<dbReference type="EMBL" id="WHSB02000005">
    <property type="protein sequence ID" value="MCQ4631365.1"/>
    <property type="molecule type" value="Genomic_DNA"/>
</dbReference>
<organism evidence="4 5">
    <name type="scientific">Shinella lacus</name>
    <dbReference type="NCBI Taxonomy" id="2654216"/>
    <lineage>
        <taxon>Bacteria</taxon>
        <taxon>Pseudomonadati</taxon>
        <taxon>Pseudomonadota</taxon>
        <taxon>Alphaproteobacteria</taxon>
        <taxon>Hyphomicrobiales</taxon>
        <taxon>Rhizobiaceae</taxon>
        <taxon>Shinella</taxon>
    </lineage>
</organism>
<dbReference type="RefSeq" id="WP_256117954.1">
    <property type="nucleotide sequence ID" value="NZ_WHSB02000005.1"/>
</dbReference>
<dbReference type="Pfam" id="PF01471">
    <property type="entry name" value="PG_binding_1"/>
    <property type="match status" value="1"/>
</dbReference>
<dbReference type="InterPro" id="IPR036366">
    <property type="entry name" value="PGBDSf"/>
</dbReference>
<evidence type="ECO:0000313" key="4">
    <source>
        <dbReference type="EMBL" id="MCQ4631365.1"/>
    </source>
</evidence>
<keyword evidence="1" id="KW-0175">Coiled coil</keyword>
<comment type="caution">
    <text evidence="4">The sequence shown here is derived from an EMBL/GenBank/DDBJ whole genome shotgun (WGS) entry which is preliminary data.</text>
</comment>
<dbReference type="Gene3D" id="1.10.101.10">
    <property type="entry name" value="PGBD-like superfamily/PGBD"/>
    <property type="match status" value="1"/>
</dbReference>
<feature type="region of interest" description="Disordered" evidence="2">
    <location>
        <begin position="35"/>
        <end position="55"/>
    </location>
</feature>
<sequence>MNGSRNPQRHGERSSLDALNRTIEGLEARIEGLMANGREARGRTDERLAPRSETARYEPARNIPLRDDPVSEIMQRQRAIEGTRERVVPRMERRPVSSDHYAAAQQAHTAYGTSNAGYAAAAAPARAEGSVEDIAKALVSLRQDLKKDIADGLEREMQSLRSEIRGIRQVAEGRNGNDDVREELLRLSTGINQLGRQSGQTDGLRVEFDELRSVLDGLAREDSVRRMEDRWSGVEQKLTIFDQTRDDELVALAYRLDELKTQIGGLSATPAIHALEGKLETIARAIDMLARQSQPDDGRFVSAVTSQFEGLDTRLDEISRAIAAAGRMQQASVTDNPMMQRLEGRIADLAGQLDMIARRPAPVAPEQGLGLRIEALASRIEEMSNERAALRLEERIEQLSLMLEQSQQAAPAQTQDNEELAYYLSDISRKIDALDQGSVTGELAERLDALARRIDGLDAPVGSPFQEDRFNHIEGRLSAIADRLDATRTAPVGDHEALRGLEAQIAHLSTLISTPSTAAVPVEVENRLATIEDYMATNDEYIVEAARQAAEAVMEAYRHAGPAAAASTDMEAIAALADDLRVLEELTRSSEERTARTFDALHDTLVQIAGRLEQLDAPRENFGRRESPMPRAEMPAMAMDMDRGNERASSQYGNDYPFDDDGFGAGETHRAEVAEPREEESRFAEIEVETIPVPERPEPVEAIAEETVALAVEQTAEAQKKVGLLAGLKRRFKPGRKEAAPVVERRQIDPTPSIDPTDELAPEEANQLLEPGSGVPDVRRILERVRAGQASGNRTATAGEGDRVAAQIAAARRAAKVAAEEADTISRVAPAKKSDKVAKGDAPASALSRHRRPILLAVGAILLVIMSYPLVSTLVTGDEAPVVVEQTAINTNEAAPVDTVTGTGEAVTANTAASPVAGEETVTESTGDSAVTEPTGDAALTDPAPVEDAEERGLAGTDNDLVIESPSTETSATGSDALTAPATTDDAATAGFEPVTTPEAEPLAEEKDTTAATATAPLDQTQTAAIVVPEAITPASLSKAATEGDALALFEIGARYTEGRGVATDLAEAARWYELAAARGFAPAEYRLANLYEKGQGVERDLARARELYEIAANKGNASAMHNLAVLLATGMGTAQPDFDGAAKWFQKASELGVRDSQFNLAILYARGNGVKQDLEESYKWFAIAARDGDNDAAQKRDEVVNAMRPEQLSSAKAKMELWKPQPLDEKTNSADLPDEWVGKPTKTASVDMKKAIRNIQAILNNNGFKAGAPDGEMGKKTVAAIKAFQKSVGQKETGEIDDALVTELLKRNKQPS</sequence>
<dbReference type="SUPFAM" id="SSF47090">
    <property type="entry name" value="PGBD-like"/>
    <property type="match status" value="1"/>
</dbReference>
<dbReference type="Proteomes" id="UP000996601">
    <property type="component" value="Unassembled WGS sequence"/>
</dbReference>
<accession>A0ABT1R872</accession>
<reference evidence="4" key="1">
    <citation type="submission" date="2021-07" db="EMBL/GenBank/DDBJ databases">
        <title>Shinella sp. nov., a novel member of the genus Shinella from water.</title>
        <authorList>
            <person name="Deng Y."/>
        </authorList>
    </citation>
    <scope>NUCLEOTIDE SEQUENCE</scope>
    <source>
        <strain evidence="4">CPCC 100929</strain>
    </source>
</reference>
<keyword evidence="5" id="KW-1185">Reference proteome</keyword>
<dbReference type="SMART" id="SM00671">
    <property type="entry name" value="SEL1"/>
    <property type="match status" value="4"/>
</dbReference>